<comment type="pathway">
    <text evidence="4">Cofactor biosynthesis; adenosylcobalamin biosynthesis; adenosylcobalamin from cob(II)yrinate a,c-diamide: step 2/7.</text>
</comment>
<evidence type="ECO:0000259" key="5">
    <source>
        <dbReference type="Pfam" id="PF01923"/>
    </source>
</evidence>
<evidence type="ECO:0000256" key="4">
    <source>
        <dbReference type="RuleBase" id="RU366026"/>
    </source>
</evidence>
<dbReference type="InterPro" id="IPR036451">
    <property type="entry name" value="CblAdoTrfase-like_sf"/>
</dbReference>
<dbReference type="InterPro" id="IPR016030">
    <property type="entry name" value="CblAdoTrfase-like"/>
</dbReference>
<feature type="non-terminal residue" evidence="6">
    <location>
        <position position="1"/>
    </location>
</feature>
<evidence type="ECO:0000256" key="2">
    <source>
        <dbReference type="ARBA" id="ARBA00022741"/>
    </source>
</evidence>
<sequence>GDDGKTKLFGCDQKRISKSSSVAEALGNLDELNSFLGLIKVKTIGEKFEVGGKTSQDIVGDIQENIFTISACIAGADKGITADKVKEIEDIVAVCEKELPTIKTFSLAGGTELSALFDFARTLARRAERRVVAVNDELNNINPEILKYLNRLSSILFALARLTNHRSGIKESAPRYT</sequence>
<feature type="domain" description="Cobalamin adenosyltransferase-like" evidence="5">
    <location>
        <begin position="1"/>
        <end position="162"/>
    </location>
</feature>
<name>A0A2M7WT50_9BACT</name>
<dbReference type="GO" id="GO:0008817">
    <property type="term" value="F:corrinoid adenosyltransferase activity"/>
    <property type="evidence" value="ECO:0007669"/>
    <property type="project" value="UniProtKB-UniRule"/>
</dbReference>
<evidence type="ECO:0000256" key="3">
    <source>
        <dbReference type="ARBA" id="ARBA00022840"/>
    </source>
</evidence>
<keyword evidence="4" id="KW-0169">Cobalamin biosynthesis</keyword>
<dbReference type="Pfam" id="PF01923">
    <property type="entry name" value="Cob_adeno_trans"/>
    <property type="match status" value="1"/>
</dbReference>
<organism evidence="6 7">
    <name type="scientific">Candidatus Zambryskibacteria bacterium CG_4_9_14_3_um_filter_42_15</name>
    <dbReference type="NCBI Taxonomy" id="1975112"/>
    <lineage>
        <taxon>Bacteria</taxon>
        <taxon>Candidatus Zambryskiibacteriota</taxon>
    </lineage>
</organism>
<dbReference type="Proteomes" id="UP000230758">
    <property type="component" value="Unassembled WGS sequence"/>
</dbReference>
<dbReference type="GO" id="GO:0005524">
    <property type="term" value="F:ATP binding"/>
    <property type="evidence" value="ECO:0007669"/>
    <property type="project" value="UniProtKB-UniRule"/>
</dbReference>
<comment type="similarity">
    <text evidence="4">Belongs to the Cob(I)alamin adenosyltransferase family.</text>
</comment>
<dbReference type="AlphaFoldDB" id="A0A2M7WT50"/>
<dbReference type="GO" id="GO:0009236">
    <property type="term" value="P:cobalamin biosynthetic process"/>
    <property type="evidence" value="ECO:0007669"/>
    <property type="project" value="UniProtKB-UniRule"/>
</dbReference>
<evidence type="ECO:0000256" key="1">
    <source>
        <dbReference type="ARBA" id="ARBA00022679"/>
    </source>
</evidence>
<keyword evidence="3 4" id="KW-0067">ATP-binding</keyword>
<comment type="catalytic activity">
    <reaction evidence="4">
        <text>2 cob(II)alamin + reduced [electron-transfer flavoprotein] + 2 ATP = 2 adenosylcob(III)alamin + 2 triphosphate + oxidized [electron-transfer flavoprotein] + 3 H(+)</text>
        <dbReference type="Rhea" id="RHEA:28671"/>
        <dbReference type="Rhea" id="RHEA-COMP:10685"/>
        <dbReference type="Rhea" id="RHEA-COMP:10686"/>
        <dbReference type="ChEBI" id="CHEBI:15378"/>
        <dbReference type="ChEBI" id="CHEBI:16304"/>
        <dbReference type="ChEBI" id="CHEBI:18036"/>
        <dbReference type="ChEBI" id="CHEBI:18408"/>
        <dbReference type="ChEBI" id="CHEBI:30616"/>
        <dbReference type="ChEBI" id="CHEBI:57692"/>
        <dbReference type="ChEBI" id="CHEBI:58307"/>
        <dbReference type="EC" id="2.5.1.17"/>
    </reaction>
</comment>
<dbReference type="NCBIfam" id="TIGR00636">
    <property type="entry name" value="PduO_Nterm"/>
    <property type="match status" value="1"/>
</dbReference>
<dbReference type="EMBL" id="PFXF01000011">
    <property type="protein sequence ID" value="PJA33056.1"/>
    <property type="molecule type" value="Genomic_DNA"/>
</dbReference>
<dbReference type="Gene3D" id="1.20.1200.10">
    <property type="entry name" value="Cobalamin adenosyltransferase-like"/>
    <property type="match status" value="1"/>
</dbReference>
<reference evidence="7" key="1">
    <citation type="submission" date="2017-09" db="EMBL/GenBank/DDBJ databases">
        <title>Depth-based differentiation of microbial function through sediment-hosted aquifers and enrichment of novel symbionts in the deep terrestrial subsurface.</title>
        <authorList>
            <person name="Probst A.J."/>
            <person name="Ladd B."/>
            <person name="Jarett J.K."/>
            <person name="Geller-Mcgrath D.E."/>
            <person name="Sieber C.M.K."/>
            <person name="Emerson J.B."/>
            <person name="Anantharaman K."/>
            <person name="Thomas B.C."/>
            <person name="Malmstrom R."/>
            <person name="Stieglmeier M."/>
            <person name="Klingl A."/>
            <person name="Woyke T."/>
            <person name="Ryan C.M."/>
            <person name="Banfield J.F."/>
        </authorList>
    </citation>
    <scope>NUCLEOTIDE SEQUENCE [LARGE SCALE GENOMIC DNA]</scope>
</reference>
<comment type="caution">
    <text evidence="6">The sequence shown here is derived from an EMBL/GenBank/DDBJ whole genome shotgun (WGS) entry which is preliminary data.</text>
</comment>
<dbReference type="EC" id="2.5.1.17" evidence="4"/>
<dbReference type="InterPro" id="IPR029499">
    <property type="entry name" value="PduO-typ"/>
</dbReference>
<dbReference type="SUPFAM" id="SSF89028">
    <property type="entry name" value="Cobalamin adenosyltransferase-like"/>
    <property type="match status" value="1"/>
</dbReference>
<dbReference type="PANTHER" id="PTHR12213:SF0">
    <property type="entry name" value="CORRINOID ADENOSYLTRANSFERASE MMAB"/>
    <property type="match status" value="1"/>
</dbReference>
<protein>
    <recommendedName>
        <fullName evidence="4">Corrinoid adenosyltransferase</fullName>
        <ecNumber evidence="4">2.5.1.17</ecNumber>
    </recommendedName>
    <alternativeName>
        <fullName evidence="4">Cob(II)alamin adenosyltransferase</fullName>
    </alternativeName>
    <alternativeName>
        <fullName evidence="4">Cob(II)yrinic acid a,c-diamide adenosyltransferase</fullName>
    </alternativeName>
    <alternativeName>
        <fullName evidence="4">Cobinamide/cobalamin adenosyltransferase</fullName>
    </alternativeName>
</protein>
<dbReference type="UniPathway" id="UPA00148">
    <property type="reaction ID" value="UER00233"/>
</dbReference>
<evidence type="ECO:0000313" key="7">
    <source>
        <dbReference type="Proteomes" id="UP000230758"/>
    </source>
</evidence>
<keyword evidence="1 4" id="KW-0808">Transferase</keyword>
<dbReference type="PANTHER" id="PTHR12213">
    <property type="entry name" value="CORRINOID ADENOSYLTRANSFERASE"/>
    <property type="match status" value="1"/>
</dbReference>
<comment type="catalytic activity">
    <reaction evidence="4">
        <text>2 cob(II)yrinate a,c diamide + reduced [electron-transfer flavoprotein] + 2 ATP = 2 adenosylcob(III)yrinate a,c-diamide + 2 triphosphate + oxidized [electron-transfer flavoprotein] + 3 H(+)</text>
        <dbReference type="Rhea" id="RHEA:11528"/>
        <dbReference type="Rhea" id="RHEA-COMP:10685"/>
        <dbReference type="Rhea" id="RHEA-COMP:10686"/>
        <dbReference type="ChEBI" id="CHEBI:15378"/>
        <dbReference type="ChEBI" id="CHEBI:18036"/>
        <dbReference type="ChEBI" id="CHEBI:30616"/>
        <dbReference type="ChEBI" id="CHEBI:57692"/>
        <dbReference type="ChEBI" id="CHEBI:58307"/>
        <dbReference type="ChEBI" id="CHEBI:58503"/>
        <dbReference type="ChEBI" id="CHEBI:58537"/>
        <dbReference type="EC" id="2.5.1.17"/>
    </reaction>
</comment>
<evidence type="ECO:0000313" key="6">
    <source>
        <dbReference type="EMBL" id="PJA33056.1"/>
    </source>
</evidence>
<accession>A0A2M7WT50</accession>
<proteinExistence type="inferred from homology"/>
<gene>
    <name evidence="6" type="ORF">CO185_00635</name>
</gene>
<keyword evidence="2 4" id="KW-0547">Nucleotide-binding</keyword>